<evidence type="ECO:0000313" key="3">
    <source>
        <dbReference type="Proteomes" id="UP000192418"/>
    </source>
</evidence>
<keyword evidence="1" id="KW-0472">Membrane</keyword>
<evidence type="ECO:0000313" key="2">
    <source>
        <dbReference type="EMBL" id="SMC99148.1"/>
    </source>
</evidence>
<proteinExistence type="predicted"/>
<dbReference type="EMBL" id="FWXY01000019">
    <property type="protein sequence ID" value="SMC99148.1"/>
    <property type="molecule type" value="Genomic_DNA"/>
</dbReference>
<dbReference type="SUPFAM" id="SSF52540">
    <property type="entry name" value="P-loop containing nucleoside triphosphate hydrolases"/>
    <property type="match status" value="1"/>
</dbReference>
<evidence type="ECO:0000256" key="1">
    <source>
        <dbReference type="SAM" id="Phobius"/>
    </source>
</evidence>
<reference evidence="2 3" key="1">
    <citation type="submission" date="2017-04" db="EMBL/GenBank/DDBJ databases">
        <authorList>
            <person name="Afonso C.L."/>
            <person name="Miller P.J."/>
            <person name="Scott M.A."/>
            <person name="Spackman E."/>
            <person name="Goraichik I."/>
            <person name="Dimitrov K.M."/>
            <person name="Suarez D.L."/>
            <person name="Swayne D.E."/>
        </authorList>
    </citation>
    <scope>NUCLEOTIDE SEQUENCE [LARGE SCALE GENOMIC DNA]</scope>
    <source>
        <strain evidence="2 3">DSM 3385</strain>
    </source>
</reference>
<accession>A0A1W2DPY7</accession>
<feature type="transmembrane region" description="Helical" evidence="1">
    <location>
        <begin position="27"/>
        <end position="50"/>
    </location>
</feature>
<dbReference type="GO" id="GO:0004713">
    <property type="term" value="F:protein tyrosine kinase activity"/>
    <property type="evidence" value="ECO:0007669"/>
    <property type="project" value="TreeGrafter"/>
</dbReference>
<gene>
    <name evidence="2" type="ORF">SAMN02746065_11926</name>
</gene>
<protein>
    <submittedName>
        <fullName evidence="2">Uncharacterized protein involved in exopolysaccharide biosynthesis</fullName>
    </submittedName>
</protein>
<dbReference type="AlphaFoldDB" id="A0A1W2DPY7"/>
<keyword evidence="1" id="KW-0812">Transmembrane</keyword>
<dbReference type="PANTHER" id="PTHR32309">
    <property type="entry name" value="TYROSINE-PROTEIN KINASE"/>
    <property type="match status" value="1"/>
</dbReference>
<dbReference type="Gene3D" id="3.40.50.300">
    <property type="entry name" value="P-loop containing nucleotide triphosphate hydrolases"/>
    <property type="match status" value="1"/>
</dbReference>
<dbReference type="PANTHER" id="PTHR32309:SF13">
    <property type="entry name" value="FERRIC ENTEROBACTIN TRANSPORT PROTEIN FEPE"/>
    <property type="match status" value="1"/>
</dbReference>
<keyword evidence="1" id="KW-1133">Transmembrane helix</keyword>
<dbReference type="InterPro" id="IPR027417">
    <property type="entry name" value="P-loop_NTPase"/>
</dbReference>
<dbReference type="Proteomes" id="UP000192418">
    <property type="component" value="Unassembled WGS sequence"/>
</dbReference>
<feature type="transmembrane region" description="Helical" evidence="1">
    <location>
        <begin position="437"/>
        <end position="459"/>
    </location>
</feature>
<name>A0A1W2DPY7_9BACT</name>
<keyword evidence="3" id="KW-1185">Reference proteome</keyword>
<organism evidence="2 3">
    <name type="scientific">Desulfocicer vacuolatum DSM 3385</name>
    <dbReference type="NCBI Taxonomy" id="1121400"/>
    <lineage>
        <taxon>Bacteria</taxon>
        <taxon>Pseudomonadati</taxon>
        <taxon>Thermodesulfobacteriota</taxon>
        <taxon>Desulfobacteria</taxon>
        <taxon>Desulfobacterales</taxon>
        <taxon>Desulfobacteraceae</taxon>
        <taxon>Desulfocicer</taxon>
    </lineage>
</organism>
<dbReference type="OrthoDB" id="9812433at2"/>
<sequence>METSSQELLPGTKKGKPLDIFRFLRKYTVPIIVLGNFIFTLLIPFALMGIKPYYMATAKLQIDPVVQTIIGKGQENSILQQYSDYSRTQATRLRSHDVLEEAVKRLVPEHRDALFFPGAPQERCITMLHKKLSVKIVRRTHLIELELQSGRRTGLAQVLNNVMESYKDIVDSQQKQQNQTRLKYLESERDHLRRSIDNKITTLKDIAKKTHTSEFSEMYNFYYKRAEQLQQAKVKIDLMLMDVETAYNQKVQEKEKISKLDMEPFVEEVVANDWGLDSTQSWTYQQLQELRTKLDGLSEKSSDRTYIEERMKAMSRYEKKMTNEVRKLADMTVYGKRDYELTTNLIKEQSRYDALREAAKDISTQLAKAREEAAINSERLINGEQTQAELRHMRGLLFKYESRINELGVQANAPSRISFALRAQTPMSPAGNNAKKLVMVCVIVPFGFIGFICLVIEFMDNRITNPMNITHALGHPSTWPISRALPHVPFSRVTLEAPASVTSKALRSLALRIYKENQTNESRIFLFNAVTDTSGTSEIILNVGNLLGQIHPNILIIEAVTAKPAMRRLLDIPPSQPGIAEMINGEADFNECIYTDAERNVDILPASGKEKFQNSTLIYGMIITMAKKNYDIVLIDSSPVMQNDFTEYLTVFSDVLLLVVQGNRAMYSDLRRTAELFIRQQIPAIIPVLNWGGPRYVGKLEKRMENSFLHSFLKRIRRAMG</sequence>
<dbReference type="RefSeq" id="WP_084070667.1">
    <property type="nucleotide sequence ID" value="NZ_FWXY01000019.1"/>
</dbReference>
<dbReference type="GO" id="GO:0005886">
    <property type="term" value="C:plasma membrane"/>
    <property type="evidence" value="ECO:0007669"/>
    <property type="project" value="TreeGrafter"/>
</dbReference>
<dbReference type="InterPro" id="IPR050445">
    <property type="entry name" value="Bact_polysacc_biosynth/exp"/>
</dbReference>
<dbReference type="STRING" id="1121400.SAMN02746065_11926"/>